<dbReference type="STRING" id="75985.WC39_11250"/>
<feature type="chain" id="PRO_5038230762" evidence="2">
    <location>
        <begin position="34"/>
        <end position="127"/>
    </location>
</feature>
<dbReference type="GO" id="GO:0009279">
    <property type="term" value="C:cell outer membrane"/>
    <property type="evidence" value="ECO:0007669"/>
    <property type="project" value="TreeGrafter"/>
</dbReference>
<feature type="domain" description="TonB-dependent receptor plug" evidence="3">
    <location>
        <begin position="48"/>
        <end position="112"/>
    </location>
</feature>
<gene>
    <name evidence="4" type="primary">tbp1_1</name>
    <name evidence="4" type="ORF">NCTC10638_01600</name>
    <name evidence="5" type="ORF">NCTC9380_01184</name>
</gene>
<organism evidence="4 7">
    <name type="scientific">Mannheimia haemolytica</name>
    <name type="common">Pasteurella haemolytica</name>
    <dbReference type="NCBI Taxonomy" id="75985"/>
    <lineage>
        <taxon>Bacteria</taxon>
        <taxon>Pseudomonadati</taxon>
        <taxon>Pseudomonadota</taxon>
        <taxon>Gammaproteobacteria</taxon>
        <taxon>Pasteurellales</taxon>
        <taxon>Pasteurellaceae</taxon>
        <taxon>Mannheimia</taxon>
    </lineage>
</organism>
<proteinExistence type="predicted"/>
<dbReference type="InterPro" id="IPR012910">
    <property type="entry name" value="Plug_dom"/>
</dbReference>
<dbReference type="KEGG" id="mhaq:WC39_11250"/>
<dbReference type="EMBL" id="UGPL01000006">
    <property type="protein sequence ID" value="STY65908.1"/>
    <property type="molecule type" value="Genomic_DNA"/>
</dbReference>
<dbReference type="Gene3D" id="2.170.130.10">
    <property type="entry name" value="TonB-dependent receptor, plug domain"/>
    <property type="match status" value="1"/>
</dbReference>
<dbReference type="AlphaFoldDB" id="A0A378MW07"/>
<dbReference type="EMBL" id="UGPN01000002">
    <property type="protein sequence ID" value="STY60402.1"/>
    <property type="molecule type" value="Genomic_DNA"/>
</dbReference>
<accession>A0A378MW07</accession>
<dbReference type="RefSeq" id="WP_006251760.1">
    <property type="nucleotide sequence ID" value="NZ_CP017485.1"/>
</dbReference>
<sequence length="127" mass="14067">MVFTSYSIKSKKLCPTILALSVSSILSSQATYAEETTAELSEVNVVAKEDVKASIEKKNKEIIQQELIQNNRDLVRYSPDVGIVNQGRHQKGFAIRGVEDNRVGISIDGVSLFLIQKKIPFINAMVI</sequence>
<feature type="signal peptide" evidence="2">
    <location>
        <begin position="1"/>
        <end position="33"/>
    </location>
</feature>
<keyword evidence="1 2" id="KW-0732">Signal</keyword>
<dbReference type="Proteomes" id="UP000254802">
    <property type="component" value="Unassembled WGS sequence"/>
</dbReference>
<dbReference type="PANTHER" id="PTHR30069">
    <property type="entry name" value="TONB-DEPENDENT OUTER MEMBRANE RECEPTOR"/>
    <property type="match status" value="1"/>
</dbReference>
<dbReference type="InterPro" id="IPR039426">
    <property type="entry name" value="TonB-dep_rcpt-like"/>
</dbReference>
<evidence type="ECO:0000313" key="5">
    <source>
        <dbReference type="EMBL" id="STY65908.1"/>
    </source>
</evidence>
<dbReference type="Proteomes" id="UP000254031">
    <property type="component" value="Unassembled WGS sequence"/>
</dbReference>
<dbReference type="Pfam" id="PF07715">
    <property type="entry name" value="Plug"/>
    <property type="match status" value="1"/>
</dbReference>
<dbReference type="GO" id="GO:0015344">
    <property type="term" value="F:siderophore uptake transmembrane transporter activity"/>
    <property type="evidence" value="ECO:0007669"/>
    <property type="project" value="TreeGrafter"/>
</dbReference>
<dbReference type="InterPro" id="IPR037066">
    <property type="entry name" value="Plug_dom_sf"/>
</dbReference>
<evidence type="ECO:0000313" key="6">
    <source>
        <dbReference type="Proteomes" id="UP000254031"/>
    </source>
</evidence>
<dbReference type="KEGG" id="mhay:VK67_11255"/>
<evidence type="ECO:0000313" key="4">
    <source>
        <dbReference type="EMBL" id="STY60402.1"/>
    </source>
</evidence>
<evidence type="ECO:0000259" key="3">
    <source>
        <dbReference type="Pfam" id="PF07715"/>
    </source>
</evidence>
<evidence type="ECO:0000256" key="1">
    <source>
        <dbReference type="ARBA" id="ARBA00022729"/>
    </source>
</evidence>
<dbReference type="SUPFAM" id="SSF56935">
    <property type="entry name" value="Porins"/>
    <property type="match status" value="1"/>
</dbReference>
<evidence type="ECO:0000256" key="2">
    <source>
        <dbReference type="SAM" id="SignalP"/>
    </source>
</evidence>
<protein>
    <submittedName>
        <fullName evidence="4">Transferrin-binding protein 1</fullName>
    </submittedName>
</protein>
<evidence type="ECO:0000313" key="7">
    <source>
        <dbReference type="Proteomes" id="UP000254802"/>
    </source>
</evidence>
<dbReference type="GO" id="GO:0044718">
    <property type="term" value="P:siderophore transmembrane transport"/>
    <property type="evidence" value="ECO:0007669"/>
    <property type="project" value="TreeGrafter"/>
</dbReference>
<reference evidence="6 7" key="1">
    <citation type="submission" date="2018-06" db="EMBL/GenBank/DDBJ databases">
        <authorList>
            <consortium name="Pathogen Informatics"/>
            <person name="Doyle S."/>
        </authorList>
    </citation>
    <scope>NUCLEOTIDE SEQUENCE [LARGE SCALE GENOMIC DNA]</scope>
    <source>
        <strain evidence="4 7">NCTC10638</strain>
        <strain evidence="5 6">NCTC9380</strain>
    </source>
</reference>
<name>A0A378MW07_MANHA</name>
<dbReference type="PANTHER" id="PTHR30069:SF29">
    <property type="entry name" value="HEMOGLOBIN AND HEMOGLOBIN-HAPTOGLOBIN-BINDING PROTEIN 1-RELATED"/>
    <property type="match status" value="1"/>
</dbReference>